<comment type="similarity">
    <text evidence="2">Belongs to the dienelactone hydrolase family.</text>
</comment>
<dbReference type="GO" id="GO:0016787">
    <property type="term" value="F:hydrolase activity"/>
    <property type="evidence" value="ECO:0007669"/>
    <property type="project" value="UniProtKB-KW"/>
</dbReference>
<keyword evidence="4" id="KW-0963">Cytoplasm</keyword>
<evidence type="ECO:0000256" key="3">
    <source>
        <dbReference type="ARBA" id="ARBA00014180"/>
    </source>
</evidence>
<dbReference type="GO" id="GO:0005829">
    <property type="term" value="C:cytosol"/>
    <property type="evidence" value="ECO:0007669"/>
    <property type="project" value="UniProtKB-SubCell"/>
</dbReference>
<comment type="subcellular location">
    <subcellularLocation>
        <location evidence="1">Cytoplasm</location>
        <location evidence="1">Cytosol</location>
    </subcellularLocation>
</comment>
<evidence type="ECO:0000256" key="1">
    <source>
        <dbReference type="ARBA" id="ARBA00004514"/>
    </source>
</evidence>
<feature type="signal peptide" evidence="6">
    <location>
        <begin position="1"/>
        <end position="19"/>
    </location>
</feature>
<gene>
    <name evidence="8" type="ORF">OXD698_LOCUS336</name>
</gene>
<evidence type="ECO:0000256" key="4">
    <source>
        <dbReference type="ARBA" id="ARBA00022490"/>
    </source>
</evidence>
<organism evidence="8 9">
    <name type="scientific">Adineta steineri</name>
    <dbReference type="NCBI Taxonomy" id="433720"/>
    <lineage>
        <taxon>Eukaryota</taxon>
        <taxon>Metazoa</taxon>
        <taxon>Spiralia</taxon>
        <taxon>Gnathifera</taxon>
        <taxon>Rotifera</taxon>
        <taxon>Eurotatoria</taxon>
        <taxon>Bdelloidea</taxon>
        <taxon>Adinetida</taxon>
        <taxon>Adinetidae</taxon>
        <taxon>Adineta</taxon>
    </lineage>
</organism>
<evidence type="ECO:0000313" key="9">
    <source>
        <dbReference type="Proteomes" id="UP000663844"/>
    </source>
</evidence>
<feature type="chain" id="PRO_5032305243" description="Carboxymethylenebutenolidase homolog" evidence="6">
    <location>
        <begin position="20"/>
        <end position="723"/>
    </location>
</feature>
<sequence>MTFFLYTIIILVLHSSATAQNNTYPLGTVHSVGSSDLNVYDVVGDNGATINNNVAMIVLYDIRGFNVSNTRLFCERLAYEYKIRVLMPDFFRDQPTANATWPRVEQDLLTVNTYLQSQKYTKIGLIGFCWGGLRAMKACGNGNNVSWTNTPFFTGISIHGSGLNVPDANVLQVPMLFIRAGNDPSLDNITAVLNQTSFGDKCEYKVYQTMTHGFVSAGANYSNPANVAAIDDVHQTLRAYLSKIVASTYPLGTVHSVGSGDLNVYDVVGDSETKTKNNVAMIVLYDIRGFNVTNTRLFCERLASEYKIRVLMPDFFRDQPTANATWPRVEQDLLTVNTYLHSEGYTKIGLIGFCWGGLRAMKACGNGNNVSWTNTPFFTGISIHGSQLNVPDANVLQVPMLFIRAGNDPSFDSITAVLDQKLFGSRCEYKVYENMTHGFVSAGANYSNPANVAAIGDVHQTLRTYLSKTVASTYPLGTVHSISGSDLKVYDVVGDNGTTINNNVAMIVLYDIRGFNVTNTRLFCERLAYEYKIRVLMPDFFRDQPTANATWPRVEQDLLTVNTYLQSQKYTKIGLIGFCWGGLRTMKACGNGNNVSWTNTPFFTGISIHGSGLNVPDADVLQVPMLFIRAGNDPSFDSITAVLNQKPFGNKCEYKVYQNMTHGFVSAGANYLNPENVAAIDDVHGKLRAYLTKIVGNGSKNMKASFITIAFFAFFVKIFSALL</sequence>
<dbReference type="AlphaFoldDB" id="A0A818G0K6"/>
<name>A0A818G0K6_9BILA</name>
<proteinExistence type="inferred from homology"/>
<feature type="domain" description="Dienelactone hydrolase" evidence="7">
    <location>
        <begin position="54"/>
        <end position="240"/>
    </location>
</feature>
<dbReference type="InterPro" id="IPR029058">
    <property type="entry name" value="AB_hydrolase_fold"/>
</dbReference>
<evidence type="ECO:0000313" key="8">
    <source>
        <dbReference type="EMBL" id="CAF3484431.1"/>
    </source>
</evidence>
<dbReference type="InterPro" id="IPR002925">
    <property type="entry name" value="Dienelactn_hydro"/>
</dbReference>
<comment type="caution">
    <text evidence="8">The sequence shown here is derived from an EMBL/GenBank/DDBJ whole genome shotgun (WGS) entry which is preliminary data.</text>
</comment>
<dbReference type="Gene3D" id="3.40.50.1820">
    <property type="entry name" value="alpha/beta hydrolase"/>
    <property type="match status" value="3"/>
</dbReference>
<dbReference type="EMBL" id="CAJOAZ010000007">
    <property type="protein sequence ID" value="CAF3484431.1"/>
    <property type="molecule type" value="Genomic_DNA"/>
</dbReference>
<dbReference type="SUPFAM" id="SSF53474">
    <property type="entry name" value="alpha/beta-Hydrolases"/>
    <property type="match status" value="3"/>
</dbReference>
<evidence type="ECO:0000259" key="7">
    <source>
        <dbReference type="Pfam" id="PF01738"/>
    </source>
</evidence>
<evidence type="ECO:0000256" key="6">
    <source>
        <dbReference type="SAM" id="SignalP"/>
    </source>
</evidence>
<accession>A0A818G0K6</accession>
<keyword evidence="6" id="KW-0732">Signal</keyword>
<feature type="domain" description="Dienelactone hydrolase" evidence="7">
    <location>
        <begin position="504"/>
        <end position="679"/>
    </location>
</feature>
<keyword evidence="5" id="KW-0378">Hydrolase</keyword>
<reference evidence="8" key="1">
    <citation type="submission" date="2021-02" db="EMBL/GenBank/DDBJ databases">
        <authorList>
            <person name="Nowell W R."/>
        </authorList>
    </citation>
    <scope>NUCLEOTIDE SEQUENCE</scope>
</reference>
<dbReference type="Proteomes" id="UP000663844">
    <property type="component" value="Unassembled WGS sequence"/>
</dbReference>
<feature type="domain" description="Dienelactone hydrolase" evidence="7">
    <location>
        <begin position="277"/>
        <end position="465"/>
    </location>
</feature>
<evidence type="ECO:0000256" key="2">
    <source>
        <dbReference type="ARBA" id="ARBA00008456"/>
    </source>
</evidence>
<dbReference type="PANTHER" id="PTHR46812:SF1">
    <property type="entry name" value="CARBOXYMETHYLENEBUTENOLIDASE HOMOLOG"/>
    <property type="match status" value="1"/>
</dbReference>
<dbReference type="Pfam" id="PF01738">
    <property type="entry name" value="DLH"/>
    <property type="match status" value="3"/>
</dbReference>
<evidence type="ECO:0000256" key="5">
    <source>
        <dbReference type="ARBA" id="ARBA00022801"/>
    </source>
</evidence>
<dbReference type="PANTHER" id="PTHR46812">
    <property type="entry name" value="CARBOXYMETHYLENEBUTENOLIDASE HOMOLOG"/>
    <property type="match status" value="1"/>
</dbReference>
<dbReference type="InterPro" id="IPR042946">
    <property type="entry name" value="CMBL"/>
</dbReference>
<protein>
    <recommendedName>
        <fullName evidence="3">Carboxymethylenebutenolidase homolog</fullName>
    </recommendedName>
</protein>